<feature type="transmembrane region" description="Helical" evidence="5">
    <location>
        <begin position="285"/>
        <end position="304"/>
    </location>
</feature>
<dbReference type="InterPro" id="IPR011701">
    <property type="entry name" value="MFS"/>
</dbReference>
<evidence type="ECO:0000313" key="8">
    <source>
        <dbReference type="Proteomes" id="UP000286246"/>
    </source>
</evidence>
<feature type="transmembrane region" description="Helical" evidence="5">
    <location>
        <begin position="342"/>
        <end position="362"/>
    </location>
</feature>
<dbReference type="EMBL" id="RAPY01000001">
    <property type="protein sequence ID" value="RKE55203.1"/>
    <property type="molecule type" value="Genomic_DNA"/>
</dbReference>
<dbReference type="AlphaFoldDB" id="A0A420BES5"/>
<feature type="domain" description="Major facilitator superfamily (MFS) profile" evidence="6">
    <location>
        <begin position="13"/>
        <end position="396"/>
    </location>
</feature>
<accession>A0A420BES5</accession>
<feature type="transmembrane region" description="Helical" evidence="5">
    <location>
        <begin position="79"/>
        <end position="101"/>
    </location>
</feature>
<dbReference type="Proteomes" id="UP000286246">
    <property type="component" value="Unassembled WGS sequence"/>
</dbReference>
<dbReference type="OrthoDB" id="9809599at2"/>
<gene>
    <name evidence="7" type="ORF">DFQ12_0032</name>
</gene>
<dbReference type="Pfam" id="PF07690">
    <property type="entry name" value="MFS_1"/>
    <property type="match status" value="1"/>
</dbReference>
<evidence type="ECO:0000259" key="6">
    <source>
        <dbReference type="PROSITE" id="PS50850"/>
    </source>
</evidence>
<dbReference type="RefSeq" id="WP_120257017.1">
    <property type="nucleotide sequence ID" value="NZ_RAPY01000001.1"/>
</dbReference>
<dbReference type="CDD" id="cd17393">
    <property type="entry name" value="MFS_MosC_like"/>
    <property type="match status" value="1"/>
</dbReference>
<dbReference type="InterPro" id="IPR036259">
    <property type="entry name" value="MFS_trans_sf"/>
</dbReference>
<dbReference type="PROSITE" id="PS50850">
    <property type="entry name" value="MFS"/>
    <property type="match status" value="1"/>
</dbReference>
<feature type="transmembrane region" description="Helical" evidence="5">
    <location>
        <begin position="107"/>
        <end position="128"/>
    </location>
</feature>
<dbReference type="PANTHER" id="PTHR23514:SF13">
    <property type="entry name" value="INNER MEMBRANE PROTEIN YBJJ"/>
    <property type="match status" value="1"/>
</dbReference>
<keyword evidence="4 5" id="KW-0472">Membrane</keyword>
<comment type="subcellular location">
    <subcellularLocation>
        <location evidence="1">Membrane</location>
        <topology evidence="1">Multi-pass membrane protein</topology>
    </subcellularLocation>
</comment>
<evidence type="ECO:0000313" key="7">
    <source>
        <dbReference type="EMBL" id="RKE55203.1"/>
    </source>
</evidence>
<keyword evidence="8" id="KW-1185">Reference proteome</keyword>
<feature type="transmembrane region" description="Helical" evidence="5">
    <location>
        <begin position="165"/>
        <end position="184"/>
    </location>
</feature>
<evidence type="ECO:0000256" key="5">
    <source>
        <dbReference type="SAM" id="Phobius"/>
    </source>
</evidence>
<dbReference type="GO" id="GO:0016020">
    <property type="term" value="C:membrane"/>
    <property type="evidence" value="ECO:0007669"/>
    <property type="project" value="UniProtKB-SubCell"/>
</dbReference>
<protein>
    <submittedName>
        <fullName evidence="7">Putative MFS family arabinose efflux permease</fullName>
    </submittedName>
</protein>
<proteinExistence type="predicted"/>
<sequence>MEIKSLPIRPDTARNAVRFIFFVCGLGLASWAPVVPYVKQRLGIDDGVLGLLMLLIGGGALFIMPFSTILLNKFGTRKIIFLSGITLALILPMLLIANSIITMGITLFFFGMCMGGIEVSANAHSILIQKLFDRPILSGLHGIFSVGGLTGSLGLGLLIKLGFQATYAMLLISLLIVVIMFVMYRRLYAHDDEIRINSHHDDKKMAAGQSKWAGWFNLHVLFLGMLCFCAYLSEGSMLDWSAVFLHEEKNAPLEIAGIGYAAFSIAMATMRLFGDVLVARLDHRVVVVGGGLLAVFGLLVAVLSPSYWGALAGFILLGFGAANIVPILFSHAGNLKGVGASASIPVMSTLGHSGQLLGPALLGGVAQFYGISVSLIVVAFLMLSLSVSYWTYWKFQARR</sequence>
<reference evidence="7 8" key="1">
    <citation type="submission" date="2018-09" db="EMBL/GenBank/DDBJ databases">
        <title>Genomic Encyclopedia of Type Strains, Phase III (KMG-III): the genomes of soil and plant-associated and newly described type strains.</title>
        <authorList>
            <person name="Whitman W."/>
        </authorList>
    </citation>
    <scope>NUCLEOTIDE SEQUENCE [LARGE SCALE GENOMIC DNA]</scope>
    <source>
        <strain evidence="7 8">CECT 7938</strain>
    </source>
</reference>
<keyword evidence="2 5" id="KW-0812">Transmembrane</keyword>
<feature type="transmembrane region" description="Helical" evidence="5">
    <location>
        <begin position="253"/>
        <end position="273"/>
    </location>
</feature>
<keyword evidence="3 5" id="KW-1133">Transmembrane helix</keyword>
<dbReference type="InterPro" id="IPR020846">
    <property type="entry name" value="MFS_dom"/>
</dbReference>
<comment type="caution">
    <text evidence="7">The sequence shown here is derived from an EMBL/GenBank/DDBJ whole genome shotgun (WGS) entry which is preliminary data.</text>
</comment>
<dbReference type="InterPro" id="IPR051788">
    <property type="entry name" value="MFS_Transporter"/>
</dbReference>
<evidence type="ECO:0000256" key="3">
    <source>
        <dbReference type="ARBA" id="ARBA00022989"/>
    </source>
</evidence>
<name>A0A420BES5_SPHD1</name>
<dbReference type="SUPFAM" id="SSF103473">
    <property type="entry name" value="MFS general substrate transporter"/>
    <property type="match status" value="1"/>
</dbReference>
<feature type="transmembrane region" description="Helical" evidence="5">
    <location>
        <begin position="140"/>
        <end position="159"/>
    </location>
</feature>
<feature type="transmembrane region" description="Helical" evidence="5">
    <location>
        <begin position="212"/>
        <end position="233"/>
    </location>
</feature>
<dbReference type="PANTHER" id="PTHR23514">
    <property type="entry name" value="BYPASS OF STOP CODON PROTEIN 6"/>
    <property type="match status" value="1"/>
</dbReference>
<feature type="transmembrane region" description="Helical" evidence="5">
    <location>
        <begin position="310"/>
        <end position="330"/>
    </location>
</feature>
<feature type="transmembrane region" description="Helical" evidence="5">
    <location>
        <begin position="368"/>
        <end position="392"/>
    </location>
</feature>
<evidence type="ECO:0000256" key="2">
    <source>
        <dbReference type="ARBA" id="ARBA00022692"/>
    </source>
</evidence>
<feature type="transmembrane region" description="Helical" evidence="5">
    <location>
        <begin position="47"/>
        <end position="67"/>
    </location>
</feature>
<feature type="transmembrane region" description="Helical" evidence="5">
    <location>
        <begin position="16"/>
        <end position="35"/>
    </location>
</feature>
<dbReference type="GO" id="GO:0022857">
    <property type="term" value="F:transmembrane transporter activity"/>
    <property type="evidence" value="ECO:0007669"/>
    <property type="project" value="InterPro"/>
</dbReference>
<dbReference type="Gene3D" id="1.20.1250.20">
    <property type="entry name" value="MFS general substrate transporter like domains"/>
    <property type="match status" value="2"/>
</dbReference>
<evidence type="ECO:0000256" key="4">
    <source>
        <dbReference type="ARBA" id="ARBA00023136"/>
    </source>
</evidence>
<evidence type="ECO:0000256" key="1">
    <source>
        <dbReference type="ARBA" id="ARBA00004141"/>
    </source>
</evidence>
<organism evidence="7 8">
    <name type="scientific">Sphingobacterium detergens</name>
    <dbReference type="NCBI Taxonomy" id="1145106"/>
    <lineage>
        <taxon>Bacteria</taxon>
        <taxon>Pseudomonadati</taxon>
        <taxon>Bacteroidota</taxon>
        <taxon>Sphingobacteriia</taxon>
        <taxon>Sphingobacteriales</taxon>
        <taxon>Sphingobacteriaceae</taxon>
        <taxon>Sphingobacterium</taxon>
    </lineage>
</organism>